<dbReference type="Pfam" id="PF01625">
    <property type="entry name" value="PMSR"/>
    <property type="match status" value="1"/>
</dbReference>
<organism evidence="6">
    <name type="scientific">Curvibacter symbiont subsp. Hydra magnipapillata</name>
    <dbReference type="NCBI Taxonomy" id="667019"/>
    <lineage>
        <taxon>Bacteria</taxon>
        <taxon>Pseudomonadati</taxon>
        <taxon>Pseudomonadota</taxon>
        <taxon>Betaproteobacteria</taxon>
        <taxon>Burkholderiales</taxon>
        <taxon>Comamonadaceae</taxon>
        <taxon>Curvibacter</taxon>
    </lineage>
</organism>
<dbReference type="AlphaFoldDB" id="C9YH14"/>
<evidence type="ECO:0000256" key="4">
    <source>
        <dbReference type="HAMAP-Rule" id="MF_01401"/>
    </source>
</evidence>
<sequence>MHCPCCFKITGSSVRFRAFNRLSLCPGIVPRRCEPHSFQESPMSTTHQTITLGGGCFWCTESVFVEVMGVVDVESGYSNGHLHQPSYEAVCTGTTGHNEVVKLVYDPAVVSTRELLEIFFVIHDPTTLNRQGNDTGTQYRSGIYFSTPEQEAEARAIIAELTASGHYGRPIVTEVLAVQNYWPAEAYHQDFFARNPTRGYCMAVAAPKVAKFRKTFARLQKS</sequence>
<evidence type="ECO:0000256" key="2">
    <source>
        <dbReference type="ARBA" id="ARBA00047806"/>
    </source>
</evidence>
<accession>C9YH14</accession>
<dbReference type="InterPro" id="IPR036509">
    <property type="entry name" value="Met_Sox_Rdtase_MsrA_sf"/>
</dbReference>
<gene>
    <name evidence="4 6" type="primary">msrA</name>
    <name evidence="6" type="ORF">Csp_B20640</name>
</gene>
<evidence type="ECO:0000259" key="5">
    <source>
        <dbReference type="Pfam" id="PF01625"/>
    </source>
</evidence>
<evidence type="ECO:0000256" key="3">
    <source>
        <dbReference type="ARBA" id="ARBA00048782"/>
    </source>
</evidence>
<dbReference type="PANTHER" id="PTHR43774:SF1">
    <property type="entry name" value="PEPTIDE METHIONINE SULFOXIDE REDUCTASE MSRA 2"/>
    <property type="match status" value="1"/>
</dbReference>
<comment type="catalytic activity">
    <reaction evidence="2 4">
        <text>L-methionyl-[protein] + [thioredoxin]-disulfide + H2O = L-methionyl-(S)-S-oxide-[protein] + [thioredoxin]-dithiol</text>
        <dbReference type="Rhea" id="RHEA:14217"/>
        <dbReference type="Rhea" id="RHEA-COMP:10698"/>
        <dbReference type="Rhea" id="RHEA-COMP:10700"/>
        <dbReference type="Rhea" id="RHEA-COMP:12313"/>
        <dbReference type="Rhea" id="RHEA-COMP:12315"/>
        <dbReference type="ChEBI" id="CHEBI:15377"/>
        <dbReference type="ChEBI" id="CHEBI:16044"/>
        <dbReference type="ChEBI" id="CHEBI:29950"/>
        <dbReference type="ChEBI" id="CHEBI:44120"/>
        <dbReference type="ChEBI" id="CHEBI:50058"/>
        <dbReference type="EC" id="1.8.4.11"/>
    </reaction>
</comment>
<comment type="similarity">
    <text evidence="4">Belongs to the MsrA Met sulfoxide reductase family.</text>
</comment>
<comment type="catalytic activity">
    <reaction evidence="3 4">
        <text>[thioredoxin]-disulfide + L-methionine + H2O = L-methionine (S)-S-oxide + [thioredoxin]-dithiol</text>
        <dbReference type="Rhea" id="RHEA:19993"/>
        <dbReference type="Rhea" id="RHEA-COMP:10698"/>
        <dbReference type="Rhea" id="RHEA-COMP:10700"/>
        <dbReference type="ChEBI" id="CHEBI:15377"/>
        <dbReference type="ChEBI" id="CHEBI:29950"/>
        <dbReference type="ChEBI" id="CHEBI:50058"/>
        <dbReference type="ChEBI" id="CHEBI:57844"/>
        <dbReference type="ChEBI" id="CHEBI:58772"/>
        <dbReference type="EC" id="1.8.4.11"/>
    </reaction>
</comment>
<comment type="function">
    <text evidence="4">Has an important function as a repair enzyme for proteins that have been inactivated by oxidation. Catalyzes the reversible oxidation-reduction of methionine sulfoxide in proteins to methionine.</text>
</comment>
<dbReference type="NCBIfam" id="TIGR00401">
    <property type="entry name" value="msrA"/>
    <property type="match status" value="1"/>
</dbReference>
<name>C9YH14_CURXX</name>
<keyword evidence="1 4" id="KW-0560">Oxidoreductase</keyword>
<dbReference type="GO" id="GO:0008113">
    <property type="term" value="F:peptide-methionine (S)-S-oxide reductase activity"/>
    <property type="evidence" value="ECO:0007669"/>
    <property type="project" value="UniProtKB-UniRule"/>
</dbReference>
<evidence type="ECO:0000313" key="6">
    <source>
        <dbReference type="EMBL" id="CBA33754.1"/>
    </source>
</evidence>
<feature type="active site" evidence="4">
    <location>
        <position position="56"/>
    </location>
</feature>
<dbReference type="EMBL" id="FN543108">
    <property type="protein sequence ID" value="CBA33754.1"/>
    <property type="molecule type" value="Genomic_DNA"/>
</dbReference>
<protein>
    <recommendedName>
        <fullName evidence="4">Peptide methionine sulfoxide reductase MsrA</fullName>
        <shortName evidence="4">Protein-methionine-S-oxide reductase</shortName>
        <ecNumber evidence="4">1.8.4.11</ecNumber>
    </recommendedName>
    <alternativeName>
        <fullName evidence="4">Peptide-methionine (S)-S-oxide reductase</fullName>
        <shortName evidence="4">Peptide Met(O) reductase</shortName>
    </alternativeName>
</protein>
<dbReference type="SUPFAM" id="SSF55068">
    <property type="entry name" value="Peptide methionine sulfoxide reductase"/>
    <property type="match status" value="1"/>
</dbReference>
<dbReference type="PANTHER" id="PTHR43774">
    <property type="entry name" value="PEPTIDE METHIONINE SULFOXIDE REDUCTASE"/>
    <property type="match status" value="1"/>
</dbReference>
<feature type="domain" description="Peptide methionine sulphoxide reductase MsrA" evidence="5">
    <location>
        <begin position="49"/>
        <end position="201"/>
    </location>
</feature>
<dbReference type="Gene3D" id="3.30.1060.10">
    <property type="entry name" value="Peptide methionine sulphoxide reductase MsrA"/>
    <property type="match status" value="1"/>
</dbReference>
<proteinExistence type="inferred from homology"/>
<dbReference type="GO" id="GO:0033744">
    <property type="term" value="F:L-methionine:thioredoxin-disulfide S-oxidoreductase activity"/>
    <property type="evidence" value="ECO:0007669"/>
    <property type="project" value="RHEA"/>
</dbReference>
<dbReference type="InterPro" id="IPR002569">
    <property type="entry name" value="Met_Sox_Rdtase_MsrA_dom"/>
</dbReference>
<dbReference type="HAMAP" id="MF_01401">
    <property type="entry name" value="MsrA"/>
    <property type="match status" value="1"/>
</dbReference>
<reference evidence="6" key="1">
    <citation type="journal article" date="2010" name="Nature">
        <title>The Dynamic genome of Hydra.</title>
        <authorList>
            <person name="Chapman J.A."/>
            <person name="Kirkness E.F."/>
            <person name="Simakov O."/>
            <person name="Hampson S.E."/>
            <person name="Mitros T."/>
            <person name="Weinmaier T."/>
            <person name="Rattei T."/>
            <person name="Balasubramanian P.G."/>
            <person name="Borman J."/>
            <person name="Busam D."/>
            <person name="Disbennett K."/>
            <person name="Pfannkoch C."/>
            <person name="Sumin N."/>
            <person name="Sutton G."/>
            <person name="Viswanathan L."/>
            <person name="Walenz B."/>
            <person name="Goodstein D.M."/>
            <person name="Hellsten U."/>
            <person name="Kawashima T."/>
            <person name="Prochnik S.E."/>
            <person name="Putnam N.H."/>
            <person name="Shu S."/>
            <person name="Blumberg B."/>
            <person name="Dana C.E."/>
            <person name="Gee L."/>
            <person name="Kibler D.F."/>
            <person name="Law L."/>
            <person name="Lindgens D."/>
            <person name="Martinez D.E."/>
            <person name="Peng J."/>
            <person name="Wigge P.A."/>
            <person name="Bertulat B."/>
            <person name="Guder C."/>
            <person name="Nakamura Y."/>
            <person name="Ozbek S."/>
            <person name="Watanabe H."/>
            <person name="Khalturin K."/>
            <person name="Hemmrich G."/>
            <person name="Franke A."/>
            <person name="Augustin R."/>
            <person name="Fraune S."/>
            <person name="Hayakawa E."/>
            <person name="Hayakawa S."/>
            <person name="Hirose M."/>
            <person name="Hwang J."/>
            <person name="Ikeo K."/>
            <person name="Nishimiya-Fujisawa C."/>
            <person name="Ogura A."/>
            <person name="Takahashi T."/>
            <person name="Steinmetz P.R."/>
            <person name="Zhang X."/>
            <person name="Aufschnaiter R."/>
            <person name="Eder M.K."/>
            <person name="Gorny A.K."/>
            <person name="Salvenmoser W."/>
            <person name="Heimberg A.M."/>
            <person name="Wheeler B.M."/>
            <person name="Peterson K.J."/>
            <person name="Boettger A."/>
            <person name="Tischler P."/>
            <person name="Wolf A."/>
            <person name="Gojobori T."/>
            <person name="Remington K.A."/>
            <person name="Strausberg R.L."/>
            <person name="Venter J."/>
            <person name="Technau U."/>
            <person name="Hobmayer B."/>
            <person name="Bosch T.C."/>
            <person name="Holstein T.W."/>
            <person name="Fujisawa T."/>
            <person name="Bode H.R."/>
            <person name="David C.N."/>
            <person name="Rokhsar D.S."/>
            <person name="Steele R.E."/>
        </authorList>
    </citation>
    <scope>NUCLEOTIDE SEQUENCE</scope>
</reference>
<dbReference type="EC" id="1.8.4.11" evidence="4"/>
<evidence type="ECO:0000256" key="1">
    <source>
        <dbReference type="ARBA" id="ARBA00023002"/>
    </source>
</evidence>